<organism evidence="1 2">
    <name type="scientific">Pseudomonas denitrificans</name>
    <dbReference type="NCBI Taxonomy" id="43306"/>
    <lineage>
        <taxon>Bacteria</taxon>
        <taxon>Pseudomonadati</taxon>
        <taxon>Pseudomonadota</taxon>
        <taxon>Gammaproteobacteria</taxon>
        <taxon>Pseudomonadales</taxon>
        <taxon>Pseudomonadaceae</taxon>
        <taxon>Halopseudomonas</taxon>
    </lineage>
</organism>
<sequence>MQINGSALNTAPLNSLAGAVNPPEPQLGRTDFRWRLLLMIGGVDWSARLTGDVEVDREEGAAGIARFNLALPFGPVEPVSWKGRQVVLFFVFEIDGITYSKRRHTGRIVEPTWDSSTRVLSCTSSDQIQQRVEAMELADIDALTPLATWSEDVFEAVAGRSRWDYAQERISALPGYLDSDVEGVIRYTQWWSAATPHFQFAAGDVVDGSISVSLADLDSQTNIVEIEAGHRFPRLWQHNFLYSWKHPDTDGLSGEGGFCAWSHHVTSELPTWDMVREATESQGLSVLAGVQLNRLPPTGVYCTPPQAWINNSYEERLILGATWVASLREVQQVTENYKLRVEASQSVADSGEVISRVSAAVQIENEQADSWESTPFGLEAVGENAPGAINSGGELVDPGTEMIDLRDEARRVAALRCVLSQAYATVVGAHRGTTVTWDVPAAWAVDADLVHTLELQAQGVLASGKCRQIVDKYSLDSGSALITLSIAVMLGGGTVNDALTPPPFDTTAAIPPTGGGELPTQIGGLSTSPPYDEDLDGFSGNYASSDNDVGQDDYPRRFAVPAMEIPEDIRDEWVVDVAQTYRVVIPNDRLELS</sequence>
<name>A0A9X7N1C8_PSEDE</name>
<dbReference type="AlphaFoldDB" id="A0A9X7N1C8"/>
<reference evidence="1 2" key="1">
    <citation type="submission" date="2019-09" db="EMBL/GenBank/DDBJ databases">
        <title>Prosopis cineraria nodule microbiome.</title>
        <authorList>
            <person name="Chaluvadi S.R."/>
            <person name="Ali R."/>
            <person name="Wang X."/>
        </authorList>
    </citation>
    <scope>NUCLEOTIDE SEQUENCE [LARGE SCALE GENOMIC DNA]</scope>
    <source>
        <strain evidence="1 2">BG1</strain>
    </source>
</reference>
<dbReference type="Proteomes" id="UP000326659">
    <property type="component" value="Chromosome"/>
</dbReference>
<dbReference type="RefSeq" id="WP_151188102.1">
    <property type="nucleotide sequence ID" value="NZ_CP043626.1"/>
</dbReference>
<protein>
    <submittedName>
        <fullName evidence="1">Uncharacterized protein</fullName>
    </submittedName>
</protein>
<proteinExistence type="predicted"/>
<keyword evidence="2" id="KW-1185">Reference proteome</keyword>
<accession>A0A9X7N1C8</accession>
<gene>
    <name evidence="1" type="ORF">F1C79_17275</name>
</gene>
<dbReference type="EMBL" id="CP043626">
    <property type="protein sequence ID" value="QEY73218.1"/>
    <property type="molecule type" value="Genomic_DNA"/>
</dbReference>
<dbReference type="KEGG" id="pden:F1C79_17275"/>
<evidence type="ECO:0000313" key="2">
    <source>
        <dbReference type="Proteomes" id="UP000326659"/>
    </source>
</evidence>
<evidence type="ECO:0000313" key="1">
    <source>
        <dbReference type="EMBL" id="QEY73218.1"/>
    </source>
</evidence>
<dbReference type="OrthoDB" id="6999807at2"/>